<dbReference type="GO" id="GO:0006281">
    <property type="term" value="P:DNA repair"/>
    <property type="evidence" value="ECO:0007669"/>
    <property type="project" value="UniProtKB-KW"/>
</dbReference>
<comment type="caution">
    <text evidence="4">The sequence shown here is derived from an EMBL/GenBank/DDBJ whole genome shotgun (WGS) entry which is preliminary data.</text>
</comment>
<reference evidence="4" key="1">
    <citation type="submission" date="2022-07" db="EMBL/GenBank/DDBJ databases">
        <title>Phylogenomic reconstructions and comparative analyses of Kickxellomycotina fungi.</title>
        <authorList>
            <person name="Reynolds N.K."/>
            <person name="Stajich J.E."/>
            <person name="Barry K."/>
            <person name="Grigoriev I.V."/>
            <person name="Crous P."/>
            <person name="Smith M.E."/>
        </authorList>
    </citation>
    <scope>NUCLEOTIDE SEQUENCE</scope>
    <source>
        <strain evidence="4">RSA 1196</strain>
    </source>
</reference>
<dbReference type="Pfam" id="PF07061">
    <property type="entry name" value="Swi5"/>
    <property type="match status" value="1"/>
</dbReference>
<gene>
    <name evidence="4" type="ORF">IWQ62_001209</name>
</gene>
<keyword evidence="3" id="KW-0234">DNA repair</keyword>
<dbReference type="Proteomes" id="UP001150925">
    <property type="component" value="Unassembled WGS sequence"/>
</dbReference>
<dbReference type="OrthoDB" id="5599799at2759"/>
<sequence length="162" mass="18077">MDSTVAKWNVLTSLVSQWGNNTEHIGSPMTAAELQSGCGGTLESITHTLNGLLAQELVASSTVTNGSASLELYRPTTRAVEQVQQLQSKETKLNEEMHQCQRAVQEQDIRLQNLLQSVDPNMENVDTDDYIRHLHQYNELKDIGQRVIGKVGFLENIPTSNW</sequence>
<protein>
    <submittedName>
        <fullName evidence="4">Uncharacterized protein</fullName>
    </submittedName>
</protein>
<keyword evidence="2" id="KW-0227">DNA damage</keyword>
<dbReference type="InterPro" id="IPR010760">
    <property type="entry name" value="DNA-repair_Swi5"/>
</dbReference>
<evidence type="ECO:0000256" key="3">
    <source>
        <dbReference type="ARBA" id="ARBA00023204"/>
    </source>
</evidence>
<dbReference type="AlphaFoldDB" id="A0A9W8AYI1"/>
<dbReference type="Gene3D" id="1.20.5.170">
    <property type="match status" value="1"/>
</dbReference>
<organism evidence="4 5">
    <name type="scientific">Dispira parvispora</name>
    <dbReference type="NCBI Taxonomy" id="1520584"/>
    <lineage>
        <taxon>Eukaryota</taxon>
        <taxon>Fungi</taxon>
        <taxon>Fungi incertae sedis</taxon>
        <taxon>Zoopagomycota</taxon>
        <taxon>Kickxellomycotina</taxon>
        <taxon>Dimargaritomycetes</taxon>
        <taxon>Dimargaritales</taxon>
        <taxon>Dimargaritaceae</taxon>
        <taxon>Dispira</taxon>
    </lineage>
</organism>
<dbReference type="EMBL" id="JANBPY010000173">
    <property type="protein sequence ID" value="KAJ1968499.1"/>
    <property type="molecule type" value="Genomic_DNA"/>
</dbReference>
<evidence type="ECO:0000313" key="4">
    <source>
        <dbReference type="EMBL" id="KAJ1968499.1"/>
    </source>
</evidence>
<keyword evidence="5" id="KW-1185">Reference proteome</keyword>
<evidence type="ECO:0000256" key="2">
    <source>
        <dbReference type="ARBA" id="ARBA00022763"/>
    </source>
</evidence>
<proteinExistence type="inferred from homology"/>
<evidence type="ECO:0000256" key="1">
    <source>
        <dbReference type="ARBA" id="ARBA00008060"/>
    </source>
</evidence>
<accession>A0A9W8AYI1</accession>
<evidence type="ECO:0000313" key="5">
    <source>
        <dbReference type="Proteomes" id="UP001150925"/>
    </source>
</evidence>
<name>A0A9W8AYI1_9FUNG</name>
<comment type="similarity">
    <text evidence="1">Belongs to the SWI5/SAE3 family.</text>
</comment>